<dbReference type="PROSITE" id="PS51257">
    <property type="entry name" value="PROKAR_LIPOPROTEIN"/>
    <property type="match status" value="1"/>
</dbReference>
<evidence type="ECO:0000313" key="2">
    <source>
        <dbReference type="Proteomes" id="UP000595618"/>
    </source>
</evidence>
<evidence type="ECO:0000313" key="1">
    <source>
        <dbReference type="EMBL" id="QQG45655.1"/>
    </source>
</evidence>
<evidence type="ECO:0008006" key="3">
    <source>
        <dbReference type="Google" id="ProtNLM"/>
    </source>
</evidence>
<sequence>MKNRGFALFTLVAVALVFGGCAVVNTSVRPSAPFLNIDGFNAVEIKGKITDKQRVEELKKFLDAKIGGLGEGSASLLIDFTVYDEGDDLTRRMLGFGAGKVRFGAQVSILKNGQAVFTWPVWIDSSITAHITVGGMLERFAEKVAADLASILRKTPQPSTG</sequence>
<dbReference type="Pfam" id="PF14366">
    <property type="entry name" value="DUF4410"/>
    <property type="match status" value="1"/>
</dbReference>
<organism evidence="1 2">
    <name type="scientific">Candidatus Sungiibacteriota bacterium</name>
    <dbReference type="NCBI Taxonomy" id="2750080"/>
    <lineage>
        <taxon>Bacteria</taxon>
        <taxon>Candidatus Sungiibacteriota</taxon>
    </lineage>
</organism>
<gene>
    <name evidence="1" type="ORF">HYW89_01920</name>
</gene>
<dbReference type="InterPro" id="IPR025522">
    <property type="entry name" value="DUF4410"/>
</dbReference>
<dbReference type="AlphaFoldDB" id="A0A7T5UR03"/>
<protein>
    <recommendedName>
        <fullName evidence="3">DUF4410 domain-containing protein</fullName>
    </recommendedName>
</protein>
<accession>A0A7T5UR03</accession>
<reference evidence="1 2" key="1">
    <citation type="submission" date="2020-07" db="EMBL/GenBank/DDBJ databases">
        <title>Huge and variable diversity of episymbiotic CPR bacteria and DPANN archaea in groundwater ecosystems.</title>
        <authorList>
            <person name="He C.Y."/>
            <person name="Keren R."/>
            <person name="Whittaker M."/>
            <person name="Farag I.F."/>
            <person name="Doudna J."/>
            <person name="Cate J.H.D."/>
            <person name="Banfield J.F."/>
        </authorList>
    </citation>
    <scope>NUCLEOTIDE SEQUENCE [LARGE SCALE GENOMIC DNA]</scope>
    <source>
        <strain evidence="1">NC_groundwater_541_Ag_S-0.1um_46_50</strain>
    </source>
</reference>
<dbReference type="EMBL" id="CP066690">
    <property type="protein sequence ID" value="QQG45655.1"/>
    <property type="molecule type" value="Genomic_DNA"/>
</dbReference>
<dbReference type="Proteomes" id="UP000595618">
    <property type="component" value="Chromosome"/>
</dbReference>
<name>A0A7T5UR03_9BACT</name>
<proteinExistence type="predicted"/>